<evidence type="ECO:0000313" key="9">
    <source>
        <dbReference type="Proteomes" id="UP000609121"/>
    </source>
</evidence>
<dbReference type="InterPro" id="IPR003593">
    <property type="entry name" value="AAA+_ATPase"/>
</dbReference>
<evidence type="ECO:0000256" key="6">
    <source>
        <dbReference type="SAM" id="MobiDB-lite"/>
    </source>
</evidence>
<dbReference type="PROSITE" id="PS50893">
    <property type="entry name" value="ABC_TRANSPORTER_2"/>
    <property type="match status" value="1"/>
</dbReference>
<dbReference type="InterPro" id="IPR027417">
    <property type="entry name" value="P-loop_NTPase"/>
</dbReference>
<dbReference type="GO" id="GO:0005524">
    <property type="term" value="F:ATP binding"/>
    <property type="evidence" value="ECO:0007669"/>
    <property type="project" value="UniProtKB-KW"/>
</dbReference>
<sequence>MDFSPRPVARRTGRRDPVAAARAARGRACFRRHRAERHRPPRPARSVPRRIRRRRRRCFRTARHRAAAPPCQIGEQARPGDRDCRGDNADGSSLGHCRRRVKARIRRAGKIIWRFRALRAFSGPGPGPCNRCGPALLRGGRRAARKTALELAPGHGDGDAAGALGGADDRPTPRARVSLAVTDLSYAFGRRKALDHVSFAVEPGRFCALLGPNGAGKSTLYNLLTRLYVPDAGSIRVAGQDLARHPRRALARMGVVFQGQTLDLDLTVMQNLRYFAALQGIAGREATRRAEVAMDRLGIADRRRDRARDLNGGHRRRLELARALLHDPAVLLMDEPTVGLDAAARAALVAHVHDLAATGGLTVLWATHLTDEIAPGDDLVILHRGRVLRRGKAGEIAGTRPLEQTFLDLTAAESAP</sequence>
<evidence type="ECO:0000256" key="2">
    <source>
        <dbReference type="ARBA" id="ARBA00022448"/>
    </source>
</evidence>
<evidence type="ECO:0000256" key="4">
    <source>
        <dbReference type="ARBA" id="ARBA00022741"/>
    </source>
</evidence>
<dbReference type="InterPro" id="IPR003439">
    <property type="entry name" value="ABC_transporter-like_ATP-bd"/>
</dbReference>
<dbReference type="SUPFAM" id="SSF52540">
    <property type="entry name" value="P-loop containing nucleoside triphosphate hydrolases"/>
    <property type="match status" value="1"/>
</dbReference>
<keyword evidence="5 8" id="KW-0067">ATP-binding</keyword>
<dbReference type="NCBIfam" id="TIGR03864">
    <property type="entry name" value="PQQ_ABC_ATP"/>
    <property type="match status" value="1"/>
</dbReference>
<keyword evidence="4" id="KW-0547">Nucleotide-binding</keyword>
<feature type="region of interest" description="Disordered" evidence="6">
    <location>
        <begin position="1"/>
        <end position="26"/>
    </location>
</feature>
<dbReference type="AlphaFoldDB" id="A0A8J6YV31"/>
<name>A0A8J6YV31_9RHOB</name>
<dbReference type="EMBL" id="JACVXA010000001">
    <property type="protein sequence ID" value="MBE3636608.1"/>
    <property type="molecule type" value="Genomic_DNA"/>
</dbReference>
<keyword evidence="2" id="KW-0813">Transport</keyword>
<keyword evidence="9" id="KW-1185">Reference proteome</keyword>
<dbReference type="Pfam" id="PF00005">
    <property type="entry name" value="ABC_tran"/>
    <property type="match status" value="1"/>
</dbReference>
<evidence type="ECO:0000256" key="1">
    <source>
        <dbReference type="ARBA" id="ARBA00005417"/>
    </source>
</evidence>
<proteinExistence type="inferred from homology"/>
<reference evidence="8" key="1">
    <citation type="submission" date="2020-09" db="EMBL/GenBank/DDBJ databases">
        <title>A novel bacterium of genus Mangrovicoccus, isolated from South China Sea.</title>
        <authorList>
            <person name="Huang H."/>
            <person name="Mo K."/>
            <person name="Hu Y."/>
        </authorList>
    </citation>
    <scope>NUCLEOTIDE SEQUENCE</scope>
    <source>
        <strain evidence="8">HB182678</strain>
    </source>
</reference>
<evidence type="ECO:0000256" key="5">
    <source>
        <dbReference type="ARBA" id="ARBA00022840"/>
    </source>
</evidence>
<dbReference type="Proteomes" id="UP000609121">
    <property type="component" value="Unassembled WGS sequence"/>
</dbReference>
<feature type="domain" description="ABC transporter" evidence="7">
    <location>
        <begin position="179"/>
        <end position="409"/>
    </location>
</feature>
<evidence type="ECO:0000256" key="3">
    <source>
        <dbReference type="ARBA" id="ARBA00022458"/>
    </source>
</evidence>
<keyword evidence="3" id="KW-0536">Nodulation</keyword>
<dbReference type="GO" id="GO:0016887">
    <property type="term" value="F:ATP hydrolysis activity"/>
    <property type="evidence" value="ECO:0007669"/>
    <property type="project" value="InterPro"/>
</dbReference>
<dbReference type="PANTHER" id="PTHR42711">
    <property type="entry name" value="ABC TRANSPORTER ATP-BINDING PROTEIN"/>
    <property type="match status" value="1"/>
</dbReference>
<comment type="similarity">
    <text evidence="1">Belongs to the ABC transporter superfamily.</text>
</comment>
<feature type="region of interest" description="Disordered" evidence="6">
    <location>
        <begin position="61"/>
        <end position="94"/>
    </location>
</feature>
<comment type="caution">
    <text evidence="8">The sequence shown here is derived from an EMBL/GenBank/DDBJ whole genome shotgun (WGS) entry which is preliminary data.</text>
</comment>
<organism evidence="8 9">
    <name type="scientific">Mangrovicoccus algicola</name>
    <dbReference type="NCBI Taxonomy" id="2771008"/>
    <lineage>
        <taxon>Bacteria</taxon>
        <taxon>Pseudomonadati</taxon>
        <taxon>Pseudomonadota</taxon>
        <taxon>Alphaproteobacteria</taxon>
        <taxon>Rhodobacterales</taxon>
        <taxon>Paracoccaceae</taxon>
        <taxon>Mangrovicoccus</taxon>
    </lineage>
</organism>
<dbReference type="InterPro" id="IPR022467">
    <property type="entry name" value="ABC_transprt_ATP-bd_su_PQQ"/>
</dbReference>
<evidence type="ECO:0000313" key="8">
    <source>
        <dbReference type="EMBL" id="MBE3636608.1"/>
    </source>
</evidence>
<accession>A0A8J6YV31</accession>
<gene>
    <name evidence="8" type="ORF">ICN82_00145</name>
</gene>
<dbReference type="InterPro" id="IPR050763">
    <property type="entry name" value="ABC_transporter_ATP-binding"/>
</dbReference>
<dbReference type="Gene3D" id="3.40.50.300">
    <property type="entry name" value="P-loop containing nucleotide triphosphate hydrolases"/>
    <property type="match status" value="1"/>
</dbReference>
<dbReference type="PANTHER" id="PTHR42711:SF5">
    <property type="entry name" value="ABC TRANSPORTER ATP-BINDING PROTEIN NATA"/>
    <property type="match status" value="1"/>
</dbReference>
<dbReference type="SMART" id="SM00382">
    <property type="entry name" value="AAA"/>
    <property type="match status" value="1"/>
</dbReference>
<evidence type="ECO:0000259" key="7">
    <source>
        <dbReference type="PROSITE" id="PS50893"/>
    </source>
</evidence>
<feature type="region of interest" description="Disordered" evidence="6">
    <location>
        <begin position="152"/>
        <end position="172"/>
    </location>
</feature>
<protein>
    <submittedName>
        <fullName evidence="8">ATP-binding cassette domain-containing protein</fullName>
    </submittedName>
</protein>
<feature type="compositionally biased region" description="Basic and acidic residues" evidence="6">
    <location>
        <begin position="78"/>
        <end position="88"/>
    </location>
</feature>